<keyword evidence="2" id="KW-1185">Reference proteome</keyword>
<organism evidence="2">
    <name type="scientific">Arabidopsis lyrata subsp. lyrata</name>
    <name type="common">Lyre-leaved rock-cress</name>
    <dbReference type="NCBI Taxonomy" id="81972"/>
    <lineage>
        <taxon>Eukaryota</taxon>
        <taxon>Viridiplantae</taxon>
        <taxon>Streptophyta</taxon>
        <taxon>Embryophyta</taxon>
        <taxon>Tracheophyta</taxon>
        <taxon>Spermatophyta</taxon>
        <taxon>Magnoliopsida</taxon>
        <taxon>eudicotyledons</taxon>
        <taxon>Gunneridae</taxon>
        <taxon>Pentapetalae</taxon>
        <taxon>rosids</taxon>
        <taxon>malvids</taxon>
        <taxon>Brassicales</taxon>
        <taxon>Brassicaceae</taxon>
        <taxon>Camelineae</taxon>
        <taxon>Arabidopsis</taxon>
    </lineage>
</organism>
<dbReference type="AlphaFoldDB" id="D7MAB8"/>
<accession>D7MAB8</accession>
<gene>
    <name evidence="1" type="ORF">ARALYDRAFT_915197</name>
</gene>
<dbReference type="HOGENOM" id="CLU_1024314_0_0_1"/>
<protein>
    <submittedName>
        <fullName evidence="1">Expressed protein</fullName>
    </submittedName>
</protein>
<reference evidence="2" key="1">
    <citation type="journal article" date="2011" name="Nat. Genet.">
        <title>The Arabidopsis lyrata genome sequence and the basis of rapid genome size change.</title>
        <authorList>
            <person name="Hu T.T."/>
            <person name="Pattyn P."/>
            <person name="Bakker E.G."/>
            <person name="Cao J."/>
            <person name="Cheng J.-F."/>
            <person name="Clark R.M."/>
            <person name="Fahlgren N."/>
            <person name="Fawcett J.A."/>
            <person name="Grimwood J."/>
            <person name="Gundlach H."/>
            <person name="Haberer G."/>
            <person name="Hollister J.D."/>
            <person name="Ossowski S."/>
            <person name="Ottilar R.P."/>
            <person name="Salamov A.A."/>
            <person name="Schneeberger K."/>
            <person name="Spannagl M."/>
            <person name="Wang X."/>
            <person name="Yang L."/>
            <person name="Nasrallah M.E."/>
            <person name="Bergelson J."/>
            <person name="Carrington J.C."/>
            <person name="Gaut B.S."/>
            <person name="Schmutz J."/>
            <person name="Mayer K.F.X."/>
            <person name="Van de Peer Y."/>
            <person name="Grigoriev I.V."/>
            <person name="Nordborg M."/>
            <person name="Weigel D."/>
            <person name="Guo Y.-L."/>
        </authorList>
    </citation>
    <scope>NUCLEOTIDE SEQUENCE [LARGE SCALE GENOMIC DNA]</scope>
    <source>
        <strain evidence="2">cv. MN47</strain>
    </source>
</reference>
<dbReference type="Proteomes" id="UP000008694">
    <property type="component" value="Unassembled WGS sequence"/>
</dbReference>
<evidence type="ECO:0000313" key="1">
    <source>
        <dbReference type="EMBL" id="EFH44435.1"/>
    </source>
</evidence>
<dbReference type="Gramene" id="scaffold_702939.1">
    <property type="protein sequence ID" value="scaffold_702939.1"/>
    <property type="gene ID" value="scaffold_702939.1"/>
</dbReference>
<name>D7MAB8_ARALL</name>
<sequence>MTKVKDEPRASVEDGCGVADGDGGAAEIGRTGSADKLIFFSSFHSISTMVSGEVFFVLSFRRPASAPARNSLVVKRSLSHQPVVNGSENTSEAPAIVSCISTGGTGYRLRRNCIVPPSRREVCWASDVESTSWASAAESFWWAYVVKFVSWDSENPANIMSSKPIFMCLVGLVSSFKDSSFNQSSLMECLPIQSFDVLCIALLALCCTPISSYYERSLTLKCQNINLNLMKLRILRNSVSLPYDKEYLFSTLKIDLFNISTVGLHSPSGNNP</sequence>
<proteinExistence type="predicted"/>
<dbReference type="EMBL" id="GL348719">
    <property type="protein sequence ID" value="EFH44435.1"/>
    <property type="molecule type" value="Genomic_DNA"/>
</dbReference>
<evidence type="ECO:0000313" key="2">
    <source>
        <dbReference type="Proteomes" id="UP000008694"/>
    </source>
</evidence>